<keyword evidence="8 10" id="KW-0030">Aminoacyl-tRNA synthetase</keyword>
<dbReference type="PRINTS" id="PR00987">
    <property type="entry name" value="TRNASYNTHGLU"/>
</dbReference>
<evidence type="ECO:0000256" key="3">
    <source>
        <dbReference type="ARBA" id="ARBA00022490"/>
    </source>
</evidence>
<feature type="region of interest" description="Disordered" evidence="11">
    <location>
        <begin position="1"/>
        <end position="25"/>
    </location>
</feature>
<evidence type="ECO:0000259" key="12">
    <source>
        <dbReference type="Pfam" id="PF00749"/>
    </source>
</evidence>
<evidence type="ECO:0000313" key="15">
    <source>
        <dbReference type="EMBL" id="CEM44492.1"/>
    </source>
</evidence>
<dbReference type="PANTHER" id="PTHR43097:SF5">
    <property type="entry name" value="GLUTAMATE--TRNA LIGASE"/>
    <property type="match status" value="1"/>
</dbReference>
<evidence type="ECO:0000256" key="10">
    <source>
        <dbReference type="RuleBase" id="RU363037"/>
    </source>
</evidence>
<protein>
    <recommendedName>
        <fullName evidence="2">glutamine--tRNA ligase</fullName>
        <ecNumber evidence="2">6.1.1.18</ecNumber>
    </recommendedName>
</protein>
<dbReference type="NCBIfam" id="NF011291">
    <property type="entry name" value="PRK14703.1"/>
    <property type="match status" value="1"/>
</dbReference>
<dbReference type="Gene3D" id="3.40.50.620">
    <property type="entry name" value="HUPs"/>
    <property type="match status" value="1"/>
</dbReference>
<dbReference type="InterPro" id="IPR004514">
    <property type="entry name" value="Gln-tRNA-synth"/>
</dbReference>
<evidence type="ECO:0000259" key="13">
    <source>
        <dbReference type="Pfam" id="PF03950"/>
    </source>
</evidence>
<dbReference type="NCBIfam" id="TIGR00440">
    <property type="entry name" value="glnS"/>
    <property type="match status" value="1"/>
</dbReference>
<dbReference type="GO" id="GO:0006425">
    <property type="term" value="P:glutaminyl-tRNA aminoacylation"/>
    <property type="evidence" value="ECO:0007669"/>
    <property type="project" value="InterPro"/>
</dbReference>
<dbReference type="Pfam" id="PF03950">
    <property type="entry name" value="tRNA-synt_1c_C"/>
    <property type="match status" value="1"/>
</dbReference>
<sequence>MSTEPSGTNDASSSSSSAPSTGAGGAAANNFVRQIVEDDLKTGKHSYIITRFPPEPNGFLHVGHAKSICLNFGLAKEFGGRCHLRFDDTNPAKEEQRYIDSIQEDVRWLGFDWGEHLYYASDYFEQLYEWAEKLIKQGDAFVDDQTLEEIRATRGDIFKPGTNSPFRDRSPEENLDLFRRMRKGEFPNGAKVLRAKIDMADGNMNMRDPVIYRILHESHPRTGDKWCIYPMYDFAHGQEDSIEKVTHSVCTLEFRLHRPLYEWLQEKLDIFRVRQIEFARLNVTGMMMSKRKLLELVNDGVVRGWDDPRMPTLSGLRRRGFPPAAVRDFCKRIGVAERENVIQLDLLENCVREELHHHADRRFAVHDPLRVVIVNYPEDKTETFEVANHPDKEDRGKRKMTFSRNLYISRDDFKEEADPKFFRLAPGKEVRLRFAYWAKCVEVIKDDEGNITEVHCTYDENTKGGEAPPDGRKVKGTLHWVDAKTAVQAEFRLYDRLFLKDDPDSLTDEQREEGKTWRANLNPNSMKIANGFCEPSAAEAPAGASFQFERVGFFCVDPDSSGASGGLPVFNKTVGLTDSYAKESGALDPAKEAQRLAREKAAEERAKAKAAKEAKAAEKAAKKAAKKAAAAGGEGGGNAEEDG</sequence>
<dbReference type="Pfam" id="PF20974">
    <property type="entry name" value="tRNA-synt_1c_C2"/>
    <property type="match status" value="1"/>
</dbReference>
<dbReference type="GO" id="GO:0005524">
    <property type="term" value="F:ATP binding"/>
    <property type="evidence" value="ECO:0007669"/>
    <property type="project" value="UniProtKB-KW"/>
</dbReference>
<proteinExistence type="inferred from homology"/>
<dbReference type="Pfam" id="PF00749">
    <property type="entry name" value="tRNA-synt_1c"/>
    <property type="match status" value="1"/>
</dbReference>
<keyword evidence="5 10" id="KW-0547">Nucleotide-binding</keyword>
<dbReference type="InterPro" id="IPR020059">
    <property type="entry name" value="Glu/Gln-tRNA-synth_Ib_codon-bd"/>
</dbReference>
<feature type="region of interest" description="Disordered" evidence="11">
    <location>
        <begin position="585"/>
        <end position="643"/>
    </location>
</feature>
<feature type="domain" description="Glutamyl/glutaminyl-tRNA synthetase class Ib anti-codon binding" evidence="13">
    <location>
        <begin position="359"/>
        <end position="459"/>
    </location>
</feature>
<evidence type="ECO:0000256" key="2">
    <source>
        <dbReference type="ARBA" id="ARBA00012836"/>
    </source>
</evidence>
<dbReference type="InterPro" id="IPR022861">
    <property type="entry name" value="Gln_tRNA_ligase_bac"/>
</dbReference>
<feature type="compositionally biased region" description="Gly residues" evidence="11">
    <location>
        <begin position="632"/>
        <end position="643"/>
    </location>
</feature>
<dbReference type="SUPFAM" id="SSF52374">
    <property type="entry name" value="Nucleotidylyl transferase"/>
    <property type="match status" value="1"/>
</dbReference>
<evidence type="ECO:0000256" key="4">
    <source>
        <dbReference type="ARBA" id="ARBA00022598"/>
    </source>
</evidence>
<dbReference type="HAMAP" id="MF_00126">
    <property type="entry name" value="Gln_tRNA_synth"/>
    <property type="match status" value="1"/>
</dbReference>
<evidence type="ECO:0000259" key="14">
    <source>
        <dbReference type="Pfam" id="PF20974"/>
    </source>
</evidence>
<comment type="catalytic activity">
    <reaction evidence="9">
        <text>tRNA(Gln) + L-glutamine + ATP = L-glutaminyl-tRNA(Gln) + AMP + diphosphate</text>
        <dbReference type="Rhea" id="RHEA:20121"/>
        <dbReference type="Rhea" id="RHEA-COMP:9662"/>
        <dbReference type="Rhea" id="RHEA-COMP:9681"/>
        <dbReference type="ChEBI" id="CHEBI:30616"/>
        <dbReference type="ChEBI" id="CHEBI:33019"/>
        <dbReference type="ChEBI" id="CHEBI:58359"/>
        <dbReference type="ChEBI" id="CHEBI:78442"/>
        <dbReference type="ChEBI" id="CHEBI:78521"/>
        <dbReference type="ChEBI" id="CHEBI:456215"/>
        <dbReference type="EC" id="6.1.1.18"/>
    </reaction>
</comment>
<feature type="domain" description="Glutamyl/glutaminyl-tRNA synthetase class Ib catalytic" evidence="12">
    <location>
        <begin position="48"/>
        <end position="356"/>
    </location>
</feature>
<evidence type="ECO:0000256" key="8">
    <source>
        <dbReference type="ARBA" id="ARBA00023146"/>
    </source>
</evidence>
<dbReference type="InterPro" id="IPR011035">
    <property type="entry name" value="Ribosomal_bL25/Gln-tRNA_synth"/>
</dbReference>
<keyword evidence="4 10" id="KW-0436">Ligase</keyword>
<dbReference type="InterPro" id="IPR020056">
    <property type="entry name" value="Rbsml_bL25/Gln-tRNA_synth_N"/>
</dbReference>
<feature type="domain" description="tRNA synthetases class I (E and Q) anti-codon binding" evidence="14">
    <location>
        <begin position="477"/>
        <end position="557"/>
    </location>
</feature>
<keyword evidence="3" id="KW-0963">Cytoplasm</keyword>
<dbReference type="InterPro" id="IPR014729">
    <property type="entry name" value="Rossmann-like_a/b/a_fold"/>
</dbReference>
<evidence type="ECO:0000256" key="7">
    <source>
        <dbReference type="ARBA" id="ARBA00022917"/>
    </source>
</evidence>
<dbReference type="GO" id="GO:0004819">
    <property type="term" value="F:glutamine-tRNA ligase activity"/>
    <property type="evidence" value="ECO:0007669"/>
    <property type="project" value="UniProtKB-EC"/>
</dbReference>
<dbReference type="VEuPathDB" id="CryptoDB:Cvel_1112"/>
<dbReference type="SUPFAM" id="SSF50715">
    <property type="entry name" value="Ribosomal protein L25-like"/>
    <property type="match status" value="1"/>
</dbReference>
<evidence type="ECO:0000256" key="11">
    <source>
        <dbReference type="SAM" id="MobiDB-lite"/>
    </source>
</evidence>
<evidence type="ECO:0000256" key="5">
    <source>
        <dbReference type="ARBA" id="ARBA00022741"/>
    </source>
</evidence>
<comment type="similarity">
    <text evidence="1 10">Belongs to the class-I aminoacyl-tRNA synthetase family.</text>
</comment>
<name>A0A0G4HK97_9ALVE</name>
<dbReference type="GO" id="GO:0005829">
    <property type="term" value="C:cytosol"/>
    <property type="evidence" value="ECO:0007669"/>
    <property type="project" value="TreeGrafter"/>
</dbReference>
<dbReference type="PROSITE" id="PS00178">
    <property type="entry name" value="AA_TRNA_LIGASE_I"/>
    <property type="match status" value="1"/>
</dbReference>
<dbReference type="EC" id="6.1.1.18" evidence="2"/>
<evidence type="ECO:0000256" key="1">
    <source>
        <dbReference type="ARBA" id="ARBA00005594"/>
    </source>
</evidence>
<dbReference type="FunFam" id="2.40.240.10:FF:000007">
    <property type="entry name" value="Glutamine--tRNA ligase"/>
    <property type="match status" value="1"/>
</dbReference>
<gene>
    <name evidence="15" type="ORF">Cvel_1112</name>
</gene>
<feature type="compositionally biased region" description="Basic and acidic residues" evidence="11">
    <location>
        <begin position="589"/>
        <end position="621"/>
    </location>
</feature>
<dbReference type="PhylomeDB" id="A0A0G4HK97"/>
<dbReference type="Gene3D" id="2.40.240.10">
    <property type="entry name" value="Ribosomal Protein L25, Chain P"/>
    <property type="match status" value="2"/>
</dbReference>
<dbReference type="InterPro" id="IPR000924">
    <property type="entry name" value="Glu/Gln-tRNA-synth"/>
</dbReference>
<dbReference type="FunFam" id="3.40.50.620:FF:000037">
    <property type="entry name" value="Glutamine--tRNA ligase cytoplasmic"/>
    <property type="match status" value="1"/>
</dbReference>
<keyword evidence="7 10" id="KW-0648">Protein biosynthesis</keyword>
<reference evidence="15" key="1">
    <citation type="submission" date="2014-11" db="EMBL/GenBank/DDBJ databases">
        <authorList>
            <person name="Otto D Thomas"/>
            <person name="Naeem Raeece"/>
        </authorList>
    </citation>
    <scope>NUCLEOTIDE SEQUENCE</scope>
</reference>
<keyword evidence="6 10" id="KW-0067">ATP-binding</keyword>
<dbReference type="InterPro" id="IPR050132">
    <property type="entry name" value="Gln/Glu-tRNA_Ligase"/>
</dbReference>
<dbReference type="InterPro" id="IPR020058">
    <property type="entry name" value="Glu/Gln-tRNA-synth_Ib_cat-dom"/>
</dbReference>
<dbReference type="InterPro" id="IPR001412">
    <property type="entry name" value="aa-tRNA-synth_I_CS"/>
</dbReference>
<dbReference type="CDD" id="cd00807">
    <property type="entry name" value="GlnRS_core"/>
    <property type="match status" value="1"/>
</dbReference>
<accession>A0A0G4HK97</accession>
<organism evidence="15">
    <name type="scientific">Chromera velia CCMP2878</name>
    <dbReference type="NCBI Taxonomy" id="1169474"/>
    <lineage>
        <taxon>Eukaryota</taxon>
        <taxon>Sar</taxon>
        <taxon>Alveolata</taxon>
        <taxon>Colpodellida</taxon>
        <taxon>Chromeraceae</taxon>
        <taxon>Chromera</taxon>
    </lineage>
</organism>
<evidence type="ECO:0000256" key="9">
    <source>
        <dbReference type="ARBA" id="ARBA00048270"/>
    </source>
</evidence>
<dbReference type="PANTHER" id="PTHR43097">
    <property type="entry name" value="GLUTAMINE-TRNA LIGASE"/>
    <property type="match status" value="1"/>
</dbReference>
<evidence type="ECO:0000256" key="6">
    <source>
        <dbReference type="ARBA" id="ARBA00022840"/>
    </source>
</evidence>
<dbReference type="InterPro" id="IPR049437">
    <property type="entry name" value="tRNA-synt_1c_C2"/>
</dbReference>
<dbReference type="AlphaFoldDB" id="A0A0G4HK97"/>
<dbReference type="EMBL" id="CDMZ01002938">
    <property type="protein sequence ID" value="CEM44492.1"/>
    <property type="molecule type" value="Genomic_DNA"/>
</dbReference>